<dbReference type="GO" id="GO:0007165">
    <property type="term" value="P:signal transduction"/>
    <property type="evidence" value="ECO:0007669"/>
    <property type="project" value="InterPro"/>
</dbReference>
<dbReference type="Gene3D" id="2.60.210.10">
    <property type="entry name" value="Apoptosis, Tumor Necrosis Factor Receptor Associated Protein 2, Chain A"/>
    <property type="match status" value="1"/>
</dbReference>
<dbReference type="Pfam" id="PF02176">
    <property type="entry name" value="zf-TRAF"/>
    <property type="match status" value="1"/>
</dbReference>
<evidence type="ECO:0000256" key="4">
    <source>
        <dbReference type="ARBA" id="ARBA00022703"/>
    </source>
</evidence>
<feature type="domain" description="TRAF-type" evidence="16">
    <location>
        <begin position="165"/>
        <end position="207"/>
    </location>
</feature>
<comment type="subcellular location">
    <subcellularLocation>
        <location evidence="1 11">Cytoplasm</location>
    </subcellularLocation>
</comment>
<keyword evidence="5 11" id="KW-0479">Metal-binding</keyword>
<name>A0A8C4R073_EPTBU</name>
<evidence type="ECO:0000256" key="9">
    <source>
        <dbReference type="ARBA" id="ARBA00022843"/>
    </source>
</evidence>
<dbReference type="Pfam" id="PF21355">
    <property type="entry name" value="TRAF-mep_MATH"/>
    <property type="match status" value="1"/>
</dbReference>
<dbReference type="GO" id="GO:0009898">
    <property type="term" value="C:cytoplasmic side of plasma membrane"/>
    <property type="evidence" value="ECO:0007669"/>
    <property type="project" value="TreeGrafter"/>
</dbReference>
<evidence type="ECO:0000313" key="17">
    <source>
        <dbReference type="Ensembl" id="ENSEBUP00000022416.1"/>
    </source>
</evidence>
<feature type="coiled-coil region" evidence="13">
    <location>
        <begin position="308"/>
        <end position="335"/>
    </location>
</feature>
<dbReference type="Ensembl" id="ENSEBUT00000022993.1">
    <property type="protein sequence ID" value="ENSEBUP00000022416.1"/>
    <property type="gene ID" value="ENSEBUG00000013814.1"/>
</dbReference>
<feature type="zinc finger region" description="TRAF-type" evidence="12">
    <location>
        <begin position="219"/>
        <end position="266"/>
    </location>
</feature>
<keyword evidence="10 13" id="KW-0175">Coiled coil</keyword>
<feature type="domain" description="TRAF-type" evidence="16">
    <location>
        <begin position="219"/>
        <end position="266"/>
    </location>
</feature>
<evidence type="ECO:0000256" key="3">
    <source>
        <dbReference type="ARBA" id="ARBA00022499"/>
    </source>
</evidence>
<evidence type="ECO:0000256" key="10">
    <source>
        <dbReference type="ARBA" id="ARBA00023054"/>
    </source>
</evidence>
<dbReference type="GO" id="GO:0061630">
    <property type="term" value="F:ubiquitin protein ligase activity"/>
    <property type="evidence" value="ECO:0007669"/>
    <property type="project" value="UniProtKB-EC"/>
</dbReference>
<dbReference type="InterPro" id="IPR002083">
    <property type="entry name" value="MATH/TRAF_dom"/>
</dbReference>
<evidence type="ECO:0000259" key="14">
    <source>
        <dbReference type="PROSITE" id="PS50089"/>
    </source>
</evidence>
<dbReference type="GO" id="GO:0006915">
    <property type="term" value="P:apoptotic process"/>
    <property type="evidence" value="ECO:0007669"/>
    <property type="project" value="UniProtKB-KW"/>
</dbReference>
<dbReference type="PROSITE" id="PS00518">
    <property type="entry name" value="ZF_RING_1"/>
    <property type="match status" value="1"/>
</dbReference>
<evidence type="ECO:0000256" key="1">
    <source>
        <dbReference type="ARBA" id="ARBA00004496"/>
    </source>
</evidence>
<dbReference type="PIRSF" id="PIRSF015614">
    <property type="entry name" value="TRAF"/>
    <property type="match status" value="1"/>
</dbReference>
<accession>A0A8C4R073</accession>
<dbReference type="InterPro" id="IPR013083">
    <property type="entry name" value="Znf_RING/FYVE/PHD"/>
</dbReference>
<dbReference type="GO" id="GO:0043122">
    <property type="term" value="P:regulation of canonical NF-kappaB signal transduction"/>
    <property type="evidence" value="ECO:0007669"/>
    <property type="project" value="TreeGrafter"/>
</dbReference>
<keyword evidence="7 12" id="KW-0863">Zinc-finger</keyword>
<evidence type="ECO:0000259" key="16">
    <source>
        <dbReference type="PROSITE" id="PS50145"/>
    </source>
</evidence>
<dbReference type="InterPro" id="IPR001293">
    <property type="entry name" value="Znf_TRAF"/>
</dbReference>
<dbReference type="PANTHER" id="PTHR10131:SF153">
    <property type="entry name" value="RING-TYPE DOMAIN-CONTAINING PROTEIN"/>
    <property type="match status" value="1"/>
</dbReference>
<keyword evidence="3" id="KW-1017">Isopeptide bond</keyword>
<dbReference type="PROSITE" id="PS50144">
    <property type="entry name" value="MATH"/>
    <property type="match status" value="1"/>
</dbReference>
<sequence length="600" mass="68549">MSLYLQKCPPGLDLLLLVARWRFGAMSASLPGAVEEPCEPQHGKQFSLHPSHRTSQKTLVKTGSSPWQQCQFMVPLEEKYRCEACRDVLQEPRQTACGHRFCLQCITTILSQARPACPIDDEILRPDEVFTDNCCRREILVLRVHCPNEKQGCKTTPSLSTLNEHLSNCHWEPVQCSFHGCPQRPLRKYLEQHIASCPLRQRSCKFCLLPISLTDTKKHYETQCQKYLIPCPNHCDKGDIPRDELPTHLSCCPYRQAECSFSTCGCIYKGTLQGLKEHEEAALQHHLALVTSRNTDLELKVAVLHSQLVERGQVIEQLVQKVRQLEREILAQGQAGSKQEARLSNTQRMLAMQTEKLLKLQDVIQLSSKNDDQHFLHKGVQSMRDDIANLKARVEHFEENRTNRTQDENFGTMESSLNRHNEQLRQHDARLLDMDLRFQVMETTSYNSKLIWKIRDYSRRKLDAVTGKTLSLYSQPFYTSAFGYKMCARVYLNGDGMGRGTHLSLFFVVMRGEYDALLPWPFRQRVTLTLMDQGVGRKHLSDTFKPDPSSTSFSRPASDMNIASGCPLFVSHDLLKTGSYVCDDTIFIKVVVDNSDLAEP</sequence>
<dbReference type="SUPFAM" id="SSF49599">
    <property type="entry name" value="TRAF domain-like"/>
    <property type="match status" value="3"/>
</dbReference>
<feature type="domain" description="MATH" evidence="15">
    <location>
        <begin position="447"/>
        <end position="592"/>
    </location>
</feature>
<evidence type="ECO:0000256" key="6">
    <source>
        <dbReference type="ARBA" id="ARBA00022737"/>
    </source>
</evidence>
<proteinExistence type="inferred from homology"/>
<evidence type="ECO:0000256" key="13">
    <source>
        <dbReference type="SAM" id="Coils"/>
    </source>
</evidence>
<evidence type="ECO:0000259" key="15">
    <source>
        <dbReference type="PROSITE" id="PS50144"/>
    </source>
</evidence>
<dbReference type="SMART" id="SM00061">
    <property type="entry name" value="MATH"/>
    <property type="match status" value="1"/>
</dbReference>
<evidence type="ECO:0000256" key="7">
    <source>
        <dbReference type="ARBA" id="ARBA00022771"/>
    </source>
</evidence>
<dbReference type="GO" id="GO:0008270">
    <property type="term" value="F:zinc ion binding"/>
    <property type="evidence" value="ECO:0007669"/>
    <property type="project" value="UniProtKB-UniRule"/>
</dbReference>
<keyword evidence="8 11" id="KW-0862">Zinc</keyword>
<feature type="zinc finger region" description="TRAF-type" evidence="12">
    <location>
        <begin position="165"/>
        <end position="207"/>
    </location>
</feature>
<evidence type="ECO:0000256" key="2">
    <source>
        <dbReference type="ARBA" id="ARBA00022490"/>
    </source>
</evidence>
<dbReference type="InterPro" id="IPR017907">
    <property type="entry name" value="Znf_RING_CS"/>
</dbReference>
<keyword evidence="4" id="KW-0053">Apoptosis</keyword>
<dbReference type="EC" id="2.3.2.27" evidence="11"/>
<dbReference type="InterPro" id="IPR008974">
    <property type="entry name" value="TRAF-like"/>
</dbReference>
<dbReference type="SUPFAM" id="SSF57953">
    <property type="entry name" value="Trimerization domain of TRAF"/>
    <property type="match status" value="1"/>
</dbReference>
<dbReference type="InterPro" id="IPR012227">
    <property type="entry name" value="TNF_rcpt-assoc_TRAF_met"/>
</dbReference>
<evidence type="ECO:0000256" key="11">
    <source>
        <dbReference type="PIRNR" id="PIRNR015614"/>
    </source>
</evidence>
<evidence type="ECO:0000256" key="8">
    <source>
        <dbReference type="ARBA" id="ARBA00022833"/>
    </source>
</evidence>
<comment type="similarity">
    <text evidence="11">Belongs to the TNF receptor-associated factor family.</text>
</comment>
<dbReference type="InterPro" id="IPR001841">
    <property type="entry name" value="Znf_RING"/>
</dbReference>
<dbReference type="PROSITE" id="PS50089">
    <property type="entry name" value="ZF_RING_2"/>
    <property type="match status" value="1"/>
</dbReference>
<dbReference type="GO" id="GO:0005164">
    <property type="term" value="F:tumor necrosis factor receptor binding"/>
    <property type="evidence" value="ECO:0007669"/>
    <property type="project" value="UniProtKB-UniRule"/>
</dbReference>
<keyword evidence="9" id="KW-0832">Ubl conjugation</keyword>
<comment type="catalytic activity">
    <reaction evidence="11">
        <text>S-ubiquitinyl-[E2 ubiquitin-conjugating enzyme]-L-cysteine + [acceptor protein]-L-lysine = [E2 ubiquitin-conjugating enzyme]-L-cysteine + N(6)-ubiquitinyl-[acceptor protein]-L-lysine.</text>
        <dbReference type="EC" id="2.3.2.27"/>
    </reaction>
</comment>
<reference evidence="17" key="2">
    <citation type="submission" date="2025-09" db="UniProtKB">
        <authorList>
            <consortium name="Ensembl"/>
        </authorList>
    </citation>
    <scope>IDENTIFICATION</scope>
</reference>
<reference evidence="17" key="1">
    <citation type="submission" date="2025-08" db="UniProtKB">
        <authorList>
            <consortium name="Ensembl"/>
        </authorList>
    </citation>
    <scope>IDENTIFICATION</scope>
</reference>
<keyword evidence="18" id="KW-1185">Reference proteome</keyword>
<evidence type="ECO:0000313" key="18">
    <source>
        <dbReference type="Proteomes" id="UP000694388"/>
    </source>
</evidence>
<dbReference type="AlphaFoldDB" id="A0A8C4R073"/>
<dbReference type="FunFam" id="3.30.40.10:FF:000286">
    <property type="entry name" value="TNF receptor-associated factor"/>
    <property type="match status" value="1"/>
</dbReference>
<organism evidence="17 18">
    <name type="scientific">Eptatretus burgeri</name>
    <name type="common">Inshore hagfish</name>
    <dbReference type="NCBI Taxonomy" id="7764"/>
    <lineage>
        <taxon>Eukaryota</taxon>
        <taxon>Metazoa</taxon>
        <taxon>Chordata</taxon>
        <taxon>Craniata</taxon>
        <taxon>Vertebrata</taxon>
        <taxon>Cyclostomata</taxon>
        <taxon>Myxini</taxon>
        <taxon>Myxiniformes</taxon>
        <taxon>Myxinidae</taxon>
        <taxon>Eptatretinae</taxon>
        <taxon>Eptatretus</taxon>
    </lineage>
</organism>
<dbReference type="PANTHER" id="PTHR10131">
    <property type="entry name" value="TNF RECEPTOR ASSOCIATED FACTOR"/>
    <property type="match status" value="1"/>
</dbReference>
<dbReference type="FunFam" id="2.60.210.10:FF:000001">
    <property type="entry name" value="TNF receptor-associated factor"/>
    <property type="match status" value="1"/>
</dbReference>
<dbReference type="InterPro" id="IPR049440">
    <property type="entry name" value="TRAF3/5_RING"/>
</dbReference>
<keyword evidence="2 11" id="KW-0963">Cytoplasm</keyword>
<dbReference type="SUPFAM" id="SSF57850">
    <property type="entry name" value="RING/U-box"/>
    <property type="match status" value="1"/>
</dbReference>
<evidence type="ECO:0000256" key="5">
    <source>
        <dbReference type="ARBA" id="ARBA00022723"/>
    </source>
</evidence>
<dbReference type="Proteomes" id="UP000694388">
    <property type="component" value="Unplaced"/>
</dbReference>
<dbReference type="InterPro" id="IPR049342">
    <property type="entry name" value="TRAF1-6_MATH_dom"/>
</dbReference>
<dbReference type="Pfam" id="PF21363">
    <property type="entry name" value="TRAF3_RING"/>
    <property type="match status" value="1"/>
</dbReference>
<dbReference type="SMART" id="SM00184">
    <property type="entry name" value="RING"/>
    <property type="match status" value="1"/>
</dbReference>
<dbReference type="PROSITE" id="PS50145">
    <property type="entry name" value="ZF_TRAF"/>
    <property type="match status" value="2"/>
</dbReference>
<dbReference type="GO" id="GO:0005737">
    <property type="term" value="C:cytoplasm"/>
    <property type="evidence" value="ECO:0007669"/>
    <property type="project" value="UniProtKB-SubCell"/>
</dbReference>
<dbReference type="GO" id="GO:0042981">
    <property type="term" value="P:regulation of apoptotic process"/>
    <property type="evidence" value="ECO:0007669"/>
    <property type="project" value="InterPro"/>
</dbReference>
<dbReference type="GeneTree" id="ENSGT00940000163836"/>
<dbReference type="Gene3D" id="3.30.40.10">
    <property type="entry name" value="Zinc/RING finger domain, C3HC4 (zinc finger)"/>
    <property type="match status" value="3"/>
</dbReference>
<protein>
    <recommendedName>
        <fullName evidence="11">TNF receptor-associated factor</fullName>
        <ecNumber evidence="11">2.3.2.27</ecNumber>
    </recommendedName>
</protein>
<keyword evidence="6" id="KW-0677">Repeat</keyword>
<evidence type="ECO:0000256" key="12">
    <source>
        <dbReference type="PROSITE-ProRule" id="PRU00207"/>
    </source>
</evidence>
<feature type="domain" description="RING-type" evidence="14">
    <location>
        <begin position="82"/>
        <end position="121"/>
    </location>
</feature>